<keyword evidence="1" id="KW-0472">Membrane</keyword>
<name>A0A7I9XS27_9MYCO</name>
<feature type="transmembrane region" description="Helical" evidence="1">
    <location>
        <begin position="6"/>
        <end position="24"/>
    </location>
</feature>
<keyword evidence="1" id="KW-0812">Transmembrane</keyword>
<feature type="transmembrane region" description="Helical" evidence="1">
    <location>
        <begin position="136"/>
        <end position="155"/>
    </location>
</feature>
<feature type="transmembrane region" description="Helical" evidence="1">
    <location>
        <begin position="202"/>
        <end position="220"/>
    </location>
</feature>
<evidence type="ECO:0000313" key="3">
    <source>
        <dbReference type="Proteomes" id="UP000465361"/>
    </source>
</evidence>
<comment type="caution">
    <text evidence="2">The sequence shown here is derived from an EMBL/GenBank/DDBJ whole genome shotgun (WGS) entry which is preliminary data.</text>
</comment>
<dbReference type="PANTHER" id="PTHR40761:SF1">
    <property type="entry name" value="CONSERVED INTEGRAL MEMBRANE ALANINE VALINE AND LEUCINE RICH PROTEIN-RELATED"/>
    <property type="match status" value="1"/>
</dbReference>
<proteinExistence type="predicted"/>
<accession>A0A7I9XS27</accession>
<dbReference type="EMBL" id="BLKW01000002">
    <property type="protein sequence ID" value="GFG72791.1"/>
    <property type="molecule type" value="Genomic_DNA"/>
</dbReference>
<reference evidence="2 3" key="1">
    <citation type="journal article" date="2019" name="Emerg. Microbes Infect.">
        <title>Comprehensive subspecies identification of 175 nontuberculous mycobacteria species based on 7547 genomic profiles.</title>
        <authorList>
            <person name="Matsumoto Y."/>
            <person name="Kinjo T."/>
            <person name="Motooka D."/>
            <person name="Nabeya D."/>
            <person name="Jung N."/>
            <person name="Uechi K."/>
            <person name="Horii T."/>
            <person name="Iida T."/>
            <person name="Fujita J."/>
            <person name="Nakamura S."/>
        </authorList>
    </citation>
    <scope>NUCLEOTIDE SEQUENCE [LARGE SCALE GENOMIC DNA]</scope>
    <source>
        <strain evidence="2 3">JCM 17322</strain>
    </source>
</reference>
<feature type="transmembrane region" description="Helical" evidence="1">
    <location>
        <begin position="162"/>
        <end position="182"/>
    </location>
</feature>
<keyword evidence="1" id="KW-1133">Transmembrane helix</keyword>
<dbReference type="NCBIfam" id="NF038012">
    <property type="entry name" value="DMT_1"/>
    <property type="match status" value="1"/>
</dbReference>
<feature type="transmembrane region" description="Helical" evidence="1">
    <location>
        <begin position="232"/>
        <end position="252"/>
    </location>
</feature>
<evidence type="ECO:0000256" key="1">
    <source>
        <dbReference type="SAM" id="Phobius"/>
    </source>
</evidence>
<dbReference type="Proteomes" id="UP000465361">
    <property type="component" value="Unassembled WGS sequence"/>
</dbReference>
<dbReference type="RefSeq" id="WP_163753323.1">
    <property type="nucleotide sequence ID" value="NZ_BLKW01000002.1"/>
</dbReference>
<feature type="transmembrane region" description="Helical" evidence="1">
    <location>
        <begin position="52"/>
        <end position="70"/>
    </location>
</feature>
<feature type="transmembrane region" description="Helical" evidence="1">
    <location>
        <begin position="76"/>
        <end position="94"/>
    </location>
</feature>
<organism evidence="2 3">
    <name type="scientific">Mycobacterium botniense</name>
    <dbReference type="NCBI Taxonomy" id="84962"/>
    <lineage>
        <taxon>Bacteria</taxon>
        <taxon>Bacillati</taxon>
        <taxon>Actinomycetota</taxon>
        <taxon>Actinomycetes</taxon>
        <taxon>Mycobacteriales</taxon>
        <taxon>Mycobacteriaceae</taxon>
        <taxon>Mycobacterium</taxon>
    </lineage>
</organism>
<evidence type="ECO:0000313" key="2">
    <source>
        <dbReference type="EMBL" id="GFG72791.1"/>
    </source>
</evidence>
<protein>
    <submittedName>
        <fullName evidence="2">Uncharacterized protein</fullName>
    </submittedName>
</protein>
<sequence length="310" mass="32438">MGNVDIAVLLALSAALCVAIGEVLQQRAAHRITDPSVGLIGLLAKLIRDRRWRWGSVVLLASIGLQAGALGQGSVLLVQPSLTLSLLFGLPINARLSARTLSRREWLWAGLLTAAVVVIVTIGNPQAGRSSAPLHTWISVALVFGVLLAGCVVAAEIRGGALGAVLFAVVSGSLWGVFAVLTKEIVYRLGHDGWALLATPQLYAWLLIALGGFVWEQAAFRTGPLTASMPTLQVAQPVVAAVLGVVVLGETLSTGRAGMIALAVAALVMAAAIVELARGDAAATRDRVRARVDEKLRDALSVRLPTRRRG</sequence>
<dbReference type="PANTHER" id="PTHR40761">
    <property type="entry name" value="CONSERVED INTEGRAL MEMBRANE ALANINE VALINE AND LEUCINE RICH PROTEIN-RELATED"/>
    <property type="match status" value="1"/>
</dbReference>
<feature type="transmembrane region" description="Helical" evidence="1">
    <location>
        <begin position="106"/>
        <end position="124"/>
    </location>
</feature>
<gene>
    <name evidence="2" type="ORF">MBOT_01560</name>
</gene>
<feature type="transmembrane region" description="Helical" evidence="1">
    <location>
        <begin position="258"/>
        <end position="277"/>
    </location>
</feature>
<keyword evidence="3" id="KW-1185">Reference proteome</keyword>
<dbReference type="AlphaFoldDB" id="A0A7I9XS27"/>